<organism evidence="2 3">
    <name type="scientific">Nocardia sputorum</name>
    <dbReference type="NCBI Taxonomy" id="2984338"/>
    <lineage>
        <taxon>Bacteria</taxon>
        <taxon>Bacillati</taxon>
        <taxon>Actinomycetota</taxon>
        <taxon>Actinomycetes</taxon>
        <taxon>Mycobacteriales</taxon>
        <taxon>Nocardiaceae</taxon>
        <taxon>Nocardia</taxon>
    </lineage>
</organism>
<evidence type="ECO:0000313" key="2">
    <source>
        <dbReference type="EMBL" id="BDU01305.1"/>
    </source>
</evidence>
<dbReference type="EMBL" id="AP026978">
    <property type="protein sequence ID" value="BDU01305.1"/>
    <property type="molecule type" value="Genomic_DNA"/>
</dbReference>
<feature type="region of interest" description="Disordered" evidence="1">
    <location>
        <begin position="50"/>
        <end position="71"/>
    </location>
</feature>
<reference evidence="2 3" key="1">
    <citation type="submission" date="2022-11" db="EMBL/GenBank/DDBJ databases">
        <title>Genome Sequencing of Nocardia sp. ON39_IFM12276 and assembly.</title>
        <authorList>
            <person name="Shimojima M."/>
            <person name="Toyokawa M."/>
            <person name="Uesaka K."/>
        </authorList>
    </citation>
    <scope>NUCLEOTIDE SEQUENCE [LARGE SCALE GENOMIC DNA]</scope>
    <source>
        <strain evidence="2 3">IFM 12276</strain>
    </source>
</reference>
<proteinExistence type="predicted"/>
<sequence length="140" mass="15566">MPKRISDVSLHVYVTPETLERVVDTVRAVVDEHLAERDVFAWRFTLPVDSDDPAHAELQSRYPTDPPDPAADRATYEIALSLVGAPDQLTDEHLAALERQLLRAVSALARTEPGPGIPVSIRASQRTHVDLDIDRDLELL</sequence>
<protein>
    <submittedName>
        <fullName evidence="2">Uncharacterized protein</fullName>
    </submittedName>
</protein>
<name>A0ABM8D1W0_9NOCA</name>
<dbReference type="Proteomes" id="UP001317870">
    <property type="component" value="Chromosome"/>
</dbReference>
<accession>A0ABM8D1W0</accession>
<evidence type="ECO:0000256" key="1">
    <source>
        <dbReference type="SAM" id="MobiDB-lite"/>
    </source>
</evidence>
<gene>
    <name evidence="2" type="ORF">IFM12276_43330</name>
</gene>
<evidence type="ECO:0000313" key="3">
    <source>
        <dbReference type="Proteomes" id="UP001317870"/>
    </source>
</evidence>
<keyword evidence="3" id="KW-1185">Reference proteome</keyword>